<gene>
    <name evidence="3" type="ORF">C8D89_110100</name>
</gene>
<dbReference type="GO" id="GO:0008080">
    <property type="term" value="F:N-acetyltransferase activity"/>
    <property type="evidence" value="ECO:0007669"/>
    <property type="project" value="InterPro"/>
</dbReference>
<dbReference type="PANTHER" id="PTHR13947:SF37">
    <property type="entry name" value="LD18367P"/>
    <property type="match status" value="1"/>
</dbReference>
<evidence type="ECO:0000313" key="3">
    <source>
        <dbReference type="EMBL" id="PVZ07947.1"/>
    </source>
</evidence>
<dbReference type="PANTHER" id="PTHR13947">
    <property type="entry name" value="GNAT FAMILY N-ACETYLTRANSFERASE"/>
    <property type="match status" value="1"/>
</dbReference>
<evidence type="ECO:0000313" key="4">
    <source>
        <dbReference type="Proteomes" id="UP000245639"/>
    </source>
</evidence>
<keyword evidence="1 3" id="KW-0808">Transferase</keyword>
<name>A0A2U1F6W9_9PSEU</name>
<feature type="domain" description="N-acetyltransferase" evidence="2">
    <location>
        <begin position="4"/>
        <end position="160"/>
    </location>
</feature>
<dbReference type="RefSeq" id="WP_116709627.1">
    <property type="nucleotide sequence ID" value="NZ_QEKW01000010.1"/>
</dbReference>
<comment type="caution">
    <text evidence="3">The sequence shown here is derived from an EMBL/GenBank/DDBJ whole genome shotgun (WGS) entry which is preliminary data.</text>
</comment>
<dbReference type="Proteomes" id="UP000245639">
    <property type="component" value="Unassembled WGS sequence"/>
</dbReference>
<protein>
    <submittedName>
        <fullName evidence="3">Acetyltransferase (GNAT) family protein</fullName>
    </submittedName>
</protein>
<evidence type="ECO:0000256" key="1">
    <source>
        <dbReference type="ARBA" id="ARBA00022679"/>
    </source>
</evidence>
<keyword evidence="4" id="KW-1185">Reference proteome</keyword>
<sequence length="163" mass="17884">MGEVTIRALDRPGDLGWVLLAHGERYAEEYGWDVEAVTARILADHAEVRRDGAEAGWIAELDGVRVGSVLCVHEDARTARLRLLLVDPSARGHGVGRRLVASCVDFARATGHERLVLWTNEPLAAARRLYLGTGFVLTGEERHREFGAELVGQSYALDLTTPT</sequence>
<dbReference type="PROSITE" id="PS51186">
    <property type="entry name" value="GNAT"/>
    <property type="match status" value="1"/>
</dbReference>
<reference evidence="3 4" key="1">
    <citation type="submission" date="2018-04" db="EMBL/GenBank/DDBJ databases">
        <title>Genomic Encyclopedia of Type Strains, Phase IV (KMG-IV): sequencing the most valuable type-strain genomes for metagenomic binning, comparative biology and taxonomic classification.</title>
        <authorList>
            <person name="Goeker M."/>
        </authorList>
    </citation>
    <scope>NUCLEOTIDE SEQUENCE [LARGE SCALE GENOMIC DNA]</scope>
    <source>
        <strain evidence="3 4">DSM 45771</strain>
    </source>
</reference>
<dbReference type="CDD" id="cd04301">
    <property type="entry name" value="NAT_SF"/>
    <property type="match status" value="1"/>
</dbReference>
<accession>A0A2U1F6W9</accession>
<dbReference type="SUPFAM" id="SSF55729">
    <property type="entry name" value="Acyl-CoA N-acyltransferases (Nat)"/>
    <property type="match status" value="1"/>
</dbReference>
<dbReference type="Pfam" id="PF00583">
    <property type="entry name" value="Acetyltransf_1"/>
    <property type="match status" value="1"/>
</dbReference>
<dbReference type="AlphaFoldDB" id="A0A2U1F6W9"/>
<dbReference type="EMBL" id="QEKW01000010">
    <property type="protein sequence ID" value="PVZ07947.1"/>
    <property type="molecule type" value="Genomic_DNA"/>
</dbReference>
<evidence type="ECO:0000259" key="2">
    <source>
        <dbReference type="PROSITE" id="PS51186"/>
    </source>
</evidence>
<organism evidence="3 4">
    <name type="scientific">Actinomycetospora cinnamomea</name>
    <dbReference type="NCBI Taxonomy" id="663609"/>
    <lineage>
        <taxon>Bacteria</taxon>
        <taxon>Bacillati</taxon>
        <taxon>Actinomycetota</taxon>
        <taxon>Actinomycetes</taxon>
        <taxon>Pseudonocardiales</taxon>
        <taxon>Pseudonocardiaceae</taxon>
        <taxon>Actinomycetospora</taxon>
    </lineage>
</organism>
<dbReference type="Gene3D" id="3.40.630.30">
    <property type="match status" value="1"/>
</dbReference>
<dbReference type="InterPro" id="IPR000182">
    <property type="entry name" value="GNAT_dom"/>
</dbReference>
<dbReference type="OrthoDB" id="273614at2"/>
<dbReference type="InterPro" id="IPR050769">
    <property type="entry name" value="NAT_camello-type"/>
</dbReference>
<dbReference type="InterPro" id="IPR016181">
    <property type="entry name" value="Acyl_CoA_acyltransferase"/>
</dbReference>
<proteinExistence type="predicted"/>